<comment type="similarity">
    <text evidence="1 2">Belongs to the UPF0251 family.</text>
</comment>
<organism evidence="4 5">
    <name type="scientific">Anaerohalosphaera lusitana</name>
    <dbReference type="NCBI Taxonomy" id="1936003"/>
    <lineage>
        <taxon>Bacteria</taxon>
        <taxon>Pseudomonadati</taxon>
        <taxon>Planctomycetota</taxon>
        <taxon>Phycisphaerae</taxon>
        <taxon>Sedimentisphaerales</taxon>
        <taxon>Anaerohalosphaeraceae</taxon>
        <taxon>Anaerohalosphaera</taxon>
    </lineage>
</organism>
<evidence type="ECO:0000313" key="5">
    <source>
        <dbReference type="Proteomes" id="UP000189674"/>
    </source>
</evidence>
<feature type="compositionally biased region" description="Basic residues" evidence="3">
    <location>
        <begin position="104"/>
        <end position="113"/>
    </location>
</feature>
<dbReference type="STRING" id="1936003.STSP2_01806"/>
<protein>
    <recommendedName>
        <fullName evidence="2">UPF0251 protein STSP2_01806</fullName>
    </recommendedName>
</protein>
<reference evidence="5" key="1">
    <citation type="submission" date="2017-02" db="EMBL/GenBank/DDBJ databases">
        <title>Comparative genomics and description of representatives of a novel lineage of planctomycetes thriving in anoxic sediments.</title>
        <authorList>
            <person name="Spring S."/>
            <person name="Bunk B."/>
            <person name="Sproer C."/>
        </authorList>
    </citation>
    <scope>NUCLEOTIDE SEQUENCE [LARGE SCALE GENOMIC DNA]</scope>
    <source>
        <strain evidence="5">ST-NAGAB-D1</strain>
    </source>
</reference>
<dbReference type="InterPro" id="IPR002852">
    <property type="entry name" value="UPF0251"/>
</dbReference>
<evidence type="ECO:0000256" key="1">
    <source>
        <dbReference type="ARBA" id="ARBA00009350"/>
    </source>
</evidence>
<accession>A0A1U9NLM1</accession>
<dbReference type="OrthoDB" id="280278at2"/>
<evidence type="ECO:0000313" key="4">
    <source>
        <dbReference type="EMBL" id="AQT68638.1"/>
    </source>
</evidence>
<dbReference type="Pfam" id="PF02001">
    <property type="entry name" value="DUF134"/>
    <property type="match status" value="1"/>
</dbReference>
<dbReference type="KEGG" id="alus:STSP2_01806"/>
<feature type="region of interest" description="Disordered" evidence="3">
    <location>
        <begin position="97"/>
        <end position="123"/>
    </location>
</feature>
<dbReference type="HAMAP" id="MF_00674">
    <property type="entry name" value="UPF0251"/>
    <property type="match status" value="1"/>
</dbReference>
<dbReference type="PANTHER" id="PTHR37478:SF2">
    <property type="entry name" value="UPF0251 PROTEIN TK0562"/>
    <property type="match status" value="1"/>
</dbReference>
<evidence type="ECO:0000256" key="3">
    <source>
        <dbReference type="SAM" id="MobiDB-lite"/>
    </source>
</evidence>
<dbReference type="PANTHER" id="PTHR37478">
    <property type="match status" value="1"/>
</dbReference>
<dbReference type="EMBL" id="CP019791">
    <property type="protein sequence ID" value="AQT68638.1"/>
    <property type="molecule type" value="Genomic_DNA"/>
</dbReference>
<gene>
    <name evidence="4" type="ORF">STSP2_01806</name>
</gene>
<dbReference type="Proteomes" id="UP000189674">
    <property type="component" value="Chromosome"/>
</dbReference>
<sequence length="123" mass="13353">MPRPVRCRRVGMTPKCTYFKPQGVRLSALEVVGLTVDELEAVRLADLEGHYQQCAAEKMGVSRQTFGRIIESAHKKIAEALVNGKALSIEGGVVNLPEEARGRGQGRGRRRRGGGPGRGRCGQ</sequence>
<keyword evidence="5" id="KW-1185">Reference proteome</keyword>
<name>A0A1U9NLM1_9BACT</name>
<proteinExistence type="inferred from homology"/>
<dbReference type="RefSeq" id="WP_146661824.1">
    <property type="nucleotide sequence ID" value="NZ_CP019791.1"/>
</dbReference>
<feature type="compositionally biased region" description="Gly residues" evidence="3">
    <location>
        <begin position="114"/>
        <end position="123"/>
    </location>
</feature>
<evidence type="ECO:0000256" key="2">
    <source>
        <dbReference type="HAMAP-Rule" id="MF_00674"/>
    </source>
</evidence>
<dbReference type="AlphaFoldDB" id="A0A1U9NLM1"/>